<sequence>MHREILASRRRAVIAAVNAFPGGRECAAAHLGLDLKRFDNQLYENPGHRPLSDEQVAQLERLAGTTLLADYLCALYGGVFVPMPGAEQLDNIDLYTRAITTAVQRGQVDKLIADALRDGVIDEAELAEIIAAHRQHIAARHAEVGAVITLHRK</sequence>
<dbReference type="AlphaFoldDB" id="A0AA42QCZ6"/>
<dbReference type="InterPro" id="IPR009679">
    <property type="entry name" value="Phage_186_CII-like"/>
</dbReference>
<dbReference type="InterPro" id="IPR048188">
    <property type="entry name" value="YmfL-like"/>
</dbReference>
<reference evidence="1" key="1">
    <citation type="submission" date="2022-09" db="EMBL/GenBank/DDBJ databases">
        <title>Intensive care unit water sources are persistently colonized with multi-drug resistant bacteria and are the site of extensive horizontal gene transfer of antibiotic resistance genes.</title>
        <authorList>
            <person name="Diorio-Toth L."/>
        </authorList>
    </citation>
    <scope>NUCLEOTIDE SEQUENCE</scope>
    <source>
        <strain evidence="1">GD03704</strain>
    </source>
</reference>
<dbReference type="GO" id="GO:0003677">
    <property type="term" value="F:DNA binding"/>
    <property type="evidence" value="ECO:0007669"/>
    <property type="project" value="InterPro"/>
</dbReference>
<evidence type="ECO:0000313" key="2">
    <source>
        <dbReference type="Proteomes" id="UP001161697"/>
    </source>
</evidence>
<organism evidence="1 2">
    <name type="scientific">Ectopseudomonas oleovorans</name>
    <name type="common">Pseudomonas oleovorans</name>
    <dbReference type="NCBI Taxonomy" id="301"/>
    <lineage>
        <taxon>Bacteria</taxon>
        <taxon>Pseudomonadati</taxon>
        <taxon>Pseudomonadota</taxon>
        <taxon>Gammaproteobacteria</taxon>
        <taxon>Pseudomonadales</taxon>
        <taxon>Pseudomonadaceae</taxon>
        <taxon>Ectopseudomonas</taxon>
    </lineage>
</organism>
<name>A0AA42QCZ6_ECTOL</name>
<accession>A0AA42QCZ6</accession>
<dbReference type="NCBIfam" id="NF041471">
    <property type="entry name" value="phage_reg_YmfL"/>
    <property type="match status" value="1"/>
</dbReference>
<dbReference type="Pfam" id="PF06892">
    <property type="entry name" value="Phage_CP76"/>
    <property type="match status" value="1"/>
</dbReference>
<evidence type="ECO:0008006" key="3">
    <source>
        <dbReference type="Google" id="ProtNLM"/>
    </source>
</evidence>
<gene>
    <name evidence="1" type="ORF">N5J11_20555</name>
</gene>
<protein>
    <recommendedName>
        <fullName evidence="3">Prophage PssSM-01</fullName>
    </recommendedName>
</protein>
<dbReference type="EMBL" id="JAOCJE010000001">
    <property type="protein sequence ID" value="MDH1341533.1"/>
    <property type="molecule type" value="Genomic_DNA"/>
</dbReference>
<comment type="caution">
    <text evidence="1">The sequence shown here is derived from an EMBL/GenBank/DDBJ whole genome shotgun (WGS) entry which is preliminary data.</text>
</comment>
<proteinExistence type="predicted"/>
<dbReference type="Proteomes" id="UP001161697">
    <property type="component" value="Unassembled WGS sequence"/>
</dbReference>
<evidence type="ECO:0000313" key="1">
    <source>
        <dbReference type="EMBL" id="MDH1341533.1"/>
    </source>
</evidence>
<dbReference type="RefSeq" id="WP_279850688.1">
    <property type="nucleotide sequence ID" value="NZ_JAOCJD010000019.1"/>
</dbReference>